<dbReference type="PANTHER" id="PTHR30590:SF2">
    <property type="entry name" value="INNER MEMBRANE PROTEIN"/>
    <property type="match status" value="1"/>
</dbReference>
<feature type="transmembrane region" description="Helical" evidence="1">
    <location>
        <begin position="20"/>
        <end position="44"/>
    </location>
</feature>
<feature type="transmembrane region" description="Helical" evidence="1">
    <location>
        <begin position="108"/>
        <end position="137"/>
    </location>
</feature>
<comment type="caution">
    <text evidence="4">The sequence shown here is derived from an EMBL/GenBank/DDBJ whole genome shotgun (WGS) entry which is preliminary data.</text>
</comment>
<feature type="transmembrane region" description="Helical" evidence="1">
    <location>
        <begin position="255"/>
        <end position="275"/>
    </location>
</feature>
<dbReference type="InterPro" id="IPR007349">
    <property type="entry name" value="DUF418"/>
</dbReference>
<keyword evidence="5" id="KW-1185">Reference proteome</keyword>
<evidence type="ECO:0000313" key="5">
    <source>
        <dbReference type="Proteomes" id="UP000305730"/>
    </source>
</evidence>
<dbReference type="AlphaFoldDB" id="A0A5S3XFL5"/>
<organism evidence="4 6">
    <name type="scientific">Pseudoalteromonas citrea</name>
    <dbReference type="NCBI Taxonomy" id="43655"/>
    <lineage>
        <taxon>Bacteria</taxon>
        <taxon>Pseudomonadati</taxon>
        <taxon>Pseudomonadota</taxon>
        <taxon>Gammaproteobacteria</taxon>
        <taxon>Alteromonadales</taxon>
        <taxon>Pseudoalteromonadaceae</taxon>
        <taxon>Pseudoalteromonas</taxon>
    </lineage>
</organism>
<evidence type="ECO:0000313" key="3">
    <source>
        <dbReference type="EMBL" id="TMP47193.1"/>
    </source>
</evidence>
<evidence type="ECO:0000313" key="6">
    <source>
        <dbReference type="Proteomes" id="UP000307706"/>
    </source>
</evidence>
<dbReference type="RefSeq" id="WP_138594223.1">
    <property type="nucleotide sequence ID" value="NZ_PNCK01000004.1"/>
</dbReference>
<dbReference type="EMBL" id="PNCK01000004">
    <property type="protein sequence ID" value="TMP47193.1"/>
    <property type="molecule type" value="Genomic_DNA"/>
</dbReference>
<protein>
    <recommendedName>
        <fullName evidence="2">DUF418 domain-containing protein</fullName>
    </recommendedName>
</protein>
<dbReference type="InterPro" id="IPR052529">
    <property type="entry name" value="Bact_Transport_Assoc"/>
</dbReference>
<evidence type="ECO:0000256" key="1">
    <source>
        <dbReference type="SAM" id="Phobius"/>
    </source>
</evidence>
<name>A0A5S3XFL5_9GAMM</name>
<feature type="transmembrane region" description="Helical" evidence="1">
    <location>
        <begin position="363"/>
        <end position="382"/>
    </location>
</feature>
<evidence type="ECO:0000313" key="4">
    <source>
        <dbReference type="EMBL" id="TMP52019.1"/>
    </source>
</evidence>
<dbReference type="EMBL" id="PNCL01000186">
    <property type="protein sequence ID" value="TMP52019.1"/>
    <property type="molecule type" value="Genomic_DNA"/>
</dbReference>
<keyword evidence="1" id="KW-0812">Transmembrane</keyword>
<reference evidence="5 6" key="1">
    <citation type="submission" date="2017-12" db="EMBL/GenBank/DDBJ databases">
        <authorList>
            <person name="Paulsen S."/>
            <person name="Gram L.K."/>
        </authorList>
    </citation>
    <scope>NUCLEOTIDE SEQUENCE [LARGE SCALE GENOMIC DNA]</scope>
    <source>
        <strain evidence="4 6">S2231</strain>
        <strain evidence="3 5">S2233</strain>
    </source>
</reference>
<accession>A0A5S3XFL5</accession>
<dbReference type="Proteomes" id="UP000305730">
    <property type="component" value="Unassembled WGS sequence"/>
</dbReference>
<feature type="transmembrane region" description="Helical" evidence="1">
    <location>
        <begin position="223"/>
        <end position="243"/>
    </location>
</feature>
<feature type="transmembrane region" description="Helical" evidence="1">
    <location>
        <begin position="295"/>
        <end position="313"/>
    </location>
</feature>
<reference evidence="5 6" key="2">
    <citation type="submission" date="2019-06" db="EMBL/GenBank/DDBJ databases">
        <title>Co-occurence of chitin degradation, pigmentation and bioactivity in marine Pseudoalteromonas.</title>
        <authorList>
            <person name="Sonnenschein E.C."/>
            <person name="Bech P.K."/>
        </authorList>
    </citation>
    <scope>NUCLEOTIDE SEQUENCE [LARGE SCALE GENOMIC DNA]</scope>
    <source>
        <strain evidence="6">S2231</strain>
        <strain evidence="5">S2233</strain>
    </source>
</reference>
<proteinExistence type="predicted"/>
<dbReference type="Proteomes" id="UP000307706">
    <property type="component" value="Unassembled WGS sequence"/>
</dbReference>
<feature type="transmembrane region" description="Helical" evidence="1">
    <location>
        <begin position="333"/>
        <end position="357"/>
    </location>
</feature>
<keyword evidence="1" id="KW-1133">Transmembrane helix</keyword>
<evidence type="ECO:0000259" key="2">
    <source>
        <dbReference type="Pfam" id="PF04235"/>
    </source>
</evidence>
<keyword evidence="1" id="KW-0472">Membrane</keyword>
<dbReference type="OrthoDB" id="9807744at2"/>
<feature type="domain" description="DUF418" evidence="2">
    <location>
        <begin position="241"/>
        <end position="400"/>
    </location>
</feature>
<feature type="transmembrane region" description="Helical" evidence="1">
    <location>
        <begin position="146"/>
        <end position="169"/>
    </location>
</feature>
<feature type="transmembrane region" description="Helical" evidence="1">
    <location>
        <begin position="72"/>
        <end position="88"/>
    </location>
</feature>
<dbReference type="PANTHER" id="PTHR30590">
    <property type="entry name" value="INNER MEMBRANE PROTEIN"/>
    <property type="match status" value="1"/>
</dbReference>
<sequence>MSQSSSTPLEPQQRLTNLDVIRGVALLGILLMNIQAFSLHFAAYSNPLALGPINDTDYLIYYFNHIFADQKFMTLFATLFGVGVVLMTDKLDSKGAATRKIHFKRMIILMFIGLLHAYFLWFGDILFTYAIAGFVVYSMRRKSVKFLIITGVTLLSLTSLTLYGIALALPHILIEDPQAITDMTTYWAPSPAQIADDIAANQMGWVAAIEHRVAMAAYMQSNILFYLPRVIALMCIGMALYKLNLFGNALSNKRLARYCMVSLSIGITLSIVGIMQNNASGWPLEAMLSGQLYNYWGSIFSAFAYLCALIMFCRSTMLIKLKQLLANIGKMALTNYLTQSLICCFVFSGWGLGLYGTMTRSELVVVVIAVWVCQIGFSALWMSNFKFGPVEWLWRCLTYSQWQSIK</sequence>
<gene>
    <name evidence="4" type="ORF">CWB96_22020</name>
    <name evidence="3" type="ORF">CWB97_00720</name>
</gene>
<reference evidence="4" key="3">
    <citation type="submission" date="2019-09" db="EMBL/GenBank/DDBJ databases">
        <title>Co-occurence of chitin degradation, pigmentation and bioactivity in marine Pseudoalteromonas.</title>
        <authorList>
            <person name="Sonnenschein E.C."/>
            <person name="Bech P.K."/>
        </authorList>
    </citation>
    <scope>NUCLEOTIDE SEQUENCE</scope>
    <source>
        <strain evidence="4">S2231</strain>
        <strain evidence="3">S2233</strain>
    </source>
</reference>
<dbReference type="Pfam" id="PF04235">
    <property type="entry name" value="DUF418"/>
    <property type="match status" value="1"/>
</dbReference>